<comment type="caution">
    <text evidence="2">The sequence shown here is derived from an EMBL/GenBank/DDBJ whole genome shotgun (WGS) entry which is preliminary data.</text>
</comment>
<accession>A0ABQ1M1L1</accession>
<dbReference type="PANTHER" id="PTHR42754:SF1">
    <property type="entry name" value="LIPOPROTEIN"/>
    <property type="match status" value="1"/>
</dbReference>
<protein>
    <recommendedName>
        <fullName evidence="1">Secretion system C-terminal sorting domain-containing protein</fullName>
    </recommendedName>
</protein>
<dbReference type="InterPro" id="IPR011047">
    <property type="entry name" value="Quinoprotein_ADH-like_sf"/>
</dbReference>
<evidence type="ECO:0000313" key="2">
    <source>
        <dbReference type="EMBL" id="GGC33310.1"/>
    </source>
</evidence>
<dbReference type="PANTHER" id="PTHR42754">
    <property type="entry name" value="ENDOGLUCANASE"/>
    <property type="match status" value="1"/>
</dbReference>
<reference evidence="3" key="1">
    <citation type="journal article" date="2019" name="Int. J. Syst. Evol. Microbiol.">
        <title>The Global Catalogue of Microorganisms (GCM) 10K type strain sequencing project: providing services to taxonomists for standard genome sequencing and annotation.</title>
        <authorList>
            <consortium name="The Broad Institute Genomics Platform"/>
            <consortium name="The Broad Institute Genome Sequencing Center for Infectious Disease"/>
            <person name="Wu L."/>
            <person name="Ma J."/>
        </authorList>
    </citation>
    <scope>NUCLEOTIDE SEQUENCE [LARGE SCALE GENOMIC DNA]</scope>
    <source>
        <strain evidence="3">CGMCC 1.10832</strain>
    </source>
</reference>
<dbReference type="SUPFAM" id="SSF50998">
    <property type="entry name" value="Quinoprotein alcohol dehydrogenase-like"/>
    <property type="match status" value="2"/>
</dbReference>
<dbReference type="Proteomes" id="UP000636010">
    <property type="component" value="Unassembled WGS sequence"/>
</dbReference>
<gene>
    <name evidence="2" type="ORF">GCM10011506_18410</name>
</gene>
<dbReference type="EMBL" id="BMEC01000005">
    <property type="protein sequence ID" value="GGC33310.1"/>
    <property type="molecule type" value="Genomic_DNA"/>
</dbReference>
<dbReference type="NCBIfam" id="TIGR04183">
    <property type="entry name" value="Por_Secre_tail"/>
    <property type="match status" value="1"/>
</dbReference>
<feature type="domain" description="Secretion system C-terminal sorting" evidence="1">
    <location>
        <begin position="892"/>
        <end position="966"/>
    </location>
</feature>
<sequence>MNTPYASVSDASGNTYITGVGSNAESTQGDFVTIKVDPTGTLIWETRQSGSLYAVEYGVQIHLDAIGNPVATGVGWNGSDMDVYTIKYEQATGVEIWSTTFDSGNSTLDIPTAMDISPTGDIVIGGITYTGASMEYLVLKYNASGQLLWSAADSNPIASSWNEPSAIAVNESGVVAITGYAAVDGDSQGYWEGYLTLLYDSEGKQVWRRPFLFQSLVDETDPSSGLNNTHSAAKSIAFDANGNLIVTGTFDVINAPRMGTIKYDSDGNEEWIKTYRAGEFKDDYTNGHSIKIAGKDKIYVVGRHTAGWINEGLVLISYADDGQENWTDENQNIIQIQTAKMILDEDNLPVIAGLGYDDGTQDLRVRVFKYSENGTILNETSYLKMFSATESIKNLIGLSVDNNDNVYLTLDNYYTSKGGVFETVRIPFDSDPNNPDWTAVLETPLSSSNTRMLNSTVDSENNTYVTGDFGVIENNQFIMNYFVAQYNEAGEVQWEKNFSPQDGIEPGGIVVKVDTDDNLIVFLLPNPYTVLPLRINKYTPSGDLIWEIEKEVHSALFSAFFLDDDNNIYVSGSAKENDSDDFPVFATLKYNAEGEEEWAQFNTTGQPDDFVFEINAGEVTSDGAVILTGVSGYSSMFAQVVDLTVIKYNSAGNLEWLNKYPQPDFGSNGVDLLTDQDNNIYVCGRQVEPLMQVEELLALKIDPDGEVLWTTSYGQSDEGRRINPYKIMQNSLGNLIIPSYSLYWVAGEPSNNRINSIELDQQTGEIVWENNSEIGRYYKDAYIDGDNTLFILGQTQEVTYKRLGTNTIASLLKINSVGQTIEELDFAGPALSDYNPSNITPLNNGSLLLGGTLYNIDFYSGIYFFESSHIVLGTSEHGFEHPNVSNWLGQNFPNPVQDQTTIPFFLKNGGKTSIIIYDSTGKSVYSIMDKNFSAGNHKININLDQLDRGIYYYQIKNGTYKTAKRLLKQ</sequence>
<evidence type="ECO:0000313" key="3">
    <source>
        <dbReference type="Proteomes" id="UP000636010"/>
    </source>
</evidence>
<proteinExistence type="predicted"/>
<keyword evidence="3" id="KW-1185">Reference proteome</keyword>
<dbReference type="Pfam" id="PF18962">
    <property type="entry name" value="Por_Secre_tail"/>
    <property type="match status" value="1"/>
</dbReference>
<name>A0ABQ1M1L1_9BACT</name>
<evidence type="ECO:0000259" key="1">
    <source>
        <dbReference type="Pfam" id="PF18962"/>
    </source>
</evidence>
<organism evidence="2 3">
    <name type="scientific">Marivirga lumbricoides</name>
    <dbReference type="NCBI Taxonomy" id="1046115"/>
    <lineage>
        <taxon>Bacteria</taxon>
        <taxon>Pseudomonadati</taxon>
        <taxon>Bacteroidota</taxon>
        <taxon>Cytophagia</taxon>
        <taxon>Cytophagales</taxon>
        <taxon>Marivirgaceae</taxon>
        <taxon>Marivirga</taxon>
    </lineage>
</organism>
<dbReference type="InterPro" id="IPR026444">
    <property type="entry name" value="Secre_tail"/>
</dbReference>
<dbReference type="SUPFAM" id="SSF63829">
    <property type="entry name" value="Calcium-dependent phosphotriesterase"/>
    <property type="match status" value="1"/>
</dbReference>